<dbReference type="AlphaFoldDB" id="A0A0G4EXB6"/>
<dbReference type="Proteomes" id="UP000041254">
    <property type="component" value="Unassembled WGS sequence"/>
</dbReference>
<accession>A0A0G4EXB6</accession>
<proteinExistence type="predicted"/>
<evidence type="ECO:0000313" key="1">
    <source>
        <dbReference type="EMBL" id="CEM03438.1"/>
    </source>
</evidence>
<name>A0A0G4EXB6_VITBC</name>
<organism evidence="1 2">
    <name type="scientific">Vitrella brassicaformis (strain CCMP3155)</name>
    <dbReference type="NCBI Taxonomy" id="1169540"/>
    <lineage>
        <taxon>Eukaryota</taxon>
        <taxon>Sar</taxon>
        <taxon>Alveolata</taxon>
        <taxon>Colpodellida</taxon>
        <taxon>Vitrellaceae</taxon>
        <taxon>Vitrella</taxon>
    </lineage>
</organism>
<keyword evidence="2" id="KW-1185">Reference proteome</keyword>
<dbReference type="VEuPathDB" id="CryptoDB:Vbra_13903"/>
<gene>
    <name evidence="1" type="ORF">Vbra_13903</name>
</gene>
<protein>
    <submittedName>
        <fullName evidence="1">Uncharacterized protein</fullName>
    </submittedName>
</protein>
<sequence length="72" mass="8225">MPPLRIFSLSLSGQREHPTRLQGGADQYGKMIDWELLVHLSRHARFGRTRQVGRIPNDRQWCCAAGVGRQVL</sequence>
<evidence type="ECO:0000313" key="2">
    <source>
        <dbReference type="Proteomes" id="UP000041254"/>
    </source>
</evidence>
<reference evidence="1 2" key="1">
    <citation type="submission" date="2014-11" db="EMBL/GenBank/DDBJ databases">
        <authorList>
            <person name="Zhu J."/>
            <person name="Qi W."/>
            <person name="Song R."/>
        </authorList>
    </citation>
    <scope>NUCLEOTIDE SEQUENCE [LARGE SCALE GENOMIC DNA]</scope>
</reference>
<dbReference type="EMBL" id="CDMY01000341">
    <property type="protein sequence ID" value="CEM03438.1"/>
    <property type="molecule type" value="Genomic_DNA"/>
</dbReference>
<dbReference type="InParanoid" id="A0A0G4EXB6"/>